<dbReference type="InterPro" id="IPR039448">
    <property type="entry name" value="Beta_helix"/>
</dbReference>
<feature type="compositionally biased region" description="Low complexity" evidence="1">
    <location>
        <begin position="129"/>
        <end position="148"/>
    </location>
</feature>
<reference evidence="3 4" key="1">
    <citation type="submission" date="2023-03" db="EMBL/GenBank/DDBJ databases">
        <title>High-quality genome of Scylla paramamosain provides insights in environmental adaptation.</title>
        <authorList>
            <person name="Zhang L."/>
        </authorList>
    </citation>
    <scope>NUCLEOTIDE SEQUENCE [LARGE SCALE GENOMIC DNA]</scope>
    <source>
        <strain evidence="3">LZ_2023a</strain>
        <tissue evidence="3">Muscle</tissue>
    </source>
</reference>
<evidence type="ECO:0000313" key="4">
    <source>
        <dbReference type="Proteomes" id="UP001487740"/>
    </source>
</evidence>
<name>A0AAW0UNF7_SCYPA</name>
<proteinExistence type="predicted"/>
<evidence type="ECO:0000256" key="1">
    <source>
        <dbReference type="SAM" id="MobiDB-lite"/>
    </source>
</evidence>
<protein>
    <recommendedName>
        <fullName evidence="2">Right handed beta helix domain-containing protein</fullName>
    </recommendedName>
</protein>
<dbReference type="Pfam" id="PF13229">
    <property type="entry name" value="Beta_helix"/>
    <property type="match status" value="1"/>
</dbReference>
<evidence type="ECO:0000313" key="3">
    <source>
        <dbReference type="EMBL" id="KAK8399707.1"/>
    </source>
</evidence>
<keyword evidence="4" id="KW-1185">Reference proteome</keyword>
<comment type="caution">
    <text evidence="3">The sequence shown here is derived from an EMBL/GenBank/DDBJ whole genome shotgun (WGS) entry which is preliminary data.</text>
</comment>
<organism evidence="3 4">
    <name type="scientific">Scylla paramamosain</name>
    <name type="common">Mud crab</name>
    <dbReference type="NCBI Taxonomy" id="85552"/>
    <lineage>
        <taxon>Eukaryota</taxon>
        <taxon>Metazoa</taxon>
        <taxon>Ecdysozoa</taxon>
        <taxon>Arthropoda</taxon>
        <taxon>Crustacea</taxon>
        <taxon>Multicrustacea</taxon>
        <taxon>Malacostraca</taxon>
        <taxon>Eumalacostraca</taxon>
        <taxon>Eucarida</taxon>
        <taxon>Decapoda</taxon>
        <taxon>Pleocyemata</taxon>
        <taxon>Brachyura</taxon>
        <taxon>Eubrachyura</taxon>
        <taxon>Portunoidea</taxon>
        <taxon>Portunidae</taxon>
        <taxon>Portuninae</taxon>
        <taxon>Scylla</taxon>
    </lineage>
</organism>
<dbReference type="Gene3D" id="2.160.20.10">
    <property type="entry name" value="Single-stranded right-handed beta-helix, Pectin lyase-like"/>
    <property type="match status" value="1"/>
</dbReference>
<feature type="region of interest" description="Disordered" evidence="1">
    <location>
        <begin position="128"/>
        <end position="148"/>
    </location>
</feature>
<gene>
    <name evidence="3" type="ORF">O3P69_003607</name>
</gene>
<dbReference type="AlphaFoldDB" id="A0AAW0UNF7"/>
<accession>A0AAW0UNF7</accession>
<sequence length="192" mass="20442">MEKVTITGGKWGLLGLGNTQYCVNQVSVQNCSAGGMDFRDGAVASISTTSIKNCKTGIQIEGGAKISMSNTRIEGSKKYGVLQLSLEEAKSSKYQDMSTDEVLTCLLQVGKGNTFEHNGEDIMTIFAGSSSSSRSKGSDSTASSPASSSNEEVFTKFVGIHPPNRCKHFAVWRTIEFGGGSDSRTVTSWAEN</sequence>
<dbReference type="Proteomes" id="UP001487740">
    <property type="component" value="Unassembled WGS sequence"/>
</dbReference>
<evidence type="ECO:0000259" key="2">
    <source>
        <dbReference type="Pfam" id="PF13229"/>
    </source>
</evidence>
<feature type="domain" description="Right handed beta helix" evidence="2">
    <location>
        <begin position="3"/>
        <end position="140"/>
    </location>
</feature>
<dbReference type="EMBL" id="JARAKH010000011">
    <property type="protein sequence ID" value="KAK8399707.1"/>
    <property type="molecule type" value="Genomic_DNA"/>
</dbReference>
<dbReference type="InterPro" id="IPR012334">
    <property type="entry name" value="Pectin_lyas_fold"/>
</dbReference>